<dbReference type="Proteomes" id="UP000319516">
    <property type="component" value="Unassembled WGS sequence"/>
</dbReference>
<evidence type="ECO:0000313" key="3">
    <source>
        <dbReference type="Proteomes" id="UP000319516"/>
    </source>
</evidence>
<keyword evidence="3" id="KW-1185">Reference proteome</keyword>
<feature type="transmembrane region" description="Helical" evidence="1">
    <location>
        <begin position="63"/>
        <end position="83"/>
    </location>
</feature>
<feature type="transmembrane region" description="Helical" evidence="1">
    <location>
        <begin position="30"/>
        <end position="51"/>
    </location>
</feature>
<protein>
    <recommendedName>
        <fullName evidence="4">Membrane protein YeaQ/YmgE (Transglycosylase-associated protein family)</fullName>
    </recommendedName>
</protein>
<gene>
    <name evidence="2" type="ORF">FB467_1263</name>
</gene>
<comment type="caution">
    <text evidence="2">The sequence shown here is derived from an EMBL/GenBank/DDBJ whole genome shotgun (WGS) entry which is preliminary data.</text>
</comment>
<keyword evidence="1" id="KW-0472">Membrane</keyword>
<dbReference type="EMBL" id="VFOP01000001">
    <property type="protein sequence ID" value="TQL50160.1"/>
    <property type="molecule type" value="Genomic_DNA"/>
</dbReference>
<name>A0A542YPY0_9MICO</name>
<keyword evidence="1" id="KW-0812">Transmembrane</keyword>
<dbReference type="RefSeq" id="WP_141784332.1">
    <property type="nucleotide sequence ID" value="NZ_BAAAIK010000004.1"/>
</dbReference>
<evidence type="ECO:0008006" key="4">
    <source>
        <dbReference type="Google" id="ProtNLM"/>
    </source>
</evidence>
<reference evidence="2 3" key="1">
    <citation type="submission" date="2019-06" db="EMBL/GenBank/DDBJ databases">
        <title>Sequencing the genomes of 1000 actinobacteria strains.</title>
        <authorList>
            <person name="Klenk H.-P."/>
        </authorList>
    </citation>
    <scope>NUCLEOTIDE SEQUENCE [LARGE SCALE GENOMIC DNA]</scope>
    <source>
        <strain evidence="2 3">DSM 12335</strain>
    </source>
</reference>
<organism evidence="2 3">
    <name type="scientific">Ornithinicoccus hortensis</name>
    <dbReference type="NCBI Taxonomy" id="82346"/>
    <lineage>
        <taxon>Bacteria</taxon>
        <taxon>Bacillati</taxon>
        <taxon>Actinomycetota</taxon>
        <taxon>Actinomycetes</taxon>
        <taxon>Micrococcales</taxon>
        <taxon>Intrasporangiaceae</taxon>
        <taxon>Ornithinicoccus</taxon>
    </lineage>
</organism>
<dbReference type="AlphaFoldDB" id="A0A542YPY0"/>
<evidence type="ECO:0000256" key="1">
    <source>
        <dbReference type="SAM" id="Phobius"/>
    </source>
</evidence>
<sequence length="88" mass="8891">MIGTIIGALIAGCIIGPLARLVLPGKQNISVPITIGLGALGSLGGSLIYTWLSGNTDTKGIDWIAFFIGIVVAAVLILIYGAVAGKKV</sequence>
<proteinExistence type="predicted"/>
<evidence type="ECO:0000313" key="2">
    <source>
        <dbReference type="EMBL" id="TQL50160.1"/>
    </source>
</evidence>
<keyword evidence="1" id="KW-1133">Transmembrane helix</keyword>
<feature type="transmembrane region" description="Helical" evidence="1">
    <location>
        <begin position="6"/>
        <end position="23"/>
    </location>
</feature>
<accession>A0A542YPY0</accession>